<evidence type="ECO:0008006" key="3">
    <source>
        <dbReference type="Google" id="ProtNLM"/>
    </source>
</evidence>
<gene>
    <name evidence="1" type="ORF">CDO52_12950</name>
</gene>
<keyword evidence="2" id="KW-1185">Reference proteome</keyword>
<sequence>MRDLHSLITPVESIAPAAHTASANGTSVDRGQNSNAYESVAVVAYAGTITDGDHAITVEHSDDDSTWTEVAAADLQGTLPTFSTSEAGEHTIGYFGRKRYVRAVTTVTGATSGGVYGVLVVLGHAREIAQGS</sequence>
<dbReference type="OrthoDB" id="4211143at2"/>
<proteinExistence type="predicted"/>
<reference evidence="1 2" key="1">
    <citation type="submission" date="2017-08" db="EMBL/GenBank/DDBJ databases">
        <title>The complete genome sequence of Nocardiopsis gilva YIM 90087.</title>
        <authorList>
            <person name="Yin M."/>
            <person name="Tang S."/>
        </authorList>
    </citation>
    <scope>NUCLEOTIDE SEQUENCE [LARGE SCALE GENOMIC DNA]</scope>
    <source>
        <strain evidence="1 2">YIM 90087</strain>
    </source>
</reference>
<name>A0A223S611_9ACTN</name>
<dbReference type="Proteomes" id="UP000215005">
    <property type="component" value="Chromosome"/>
</dbReference>
<protein>
    <recommendedName>
        <fullName evidence="3">F5/8 type C domain-containing protein</fullName>
    </recommendedName>
</protein>
<organism evidence="1 2">
    <name type="scientific">Nocardiopsis gilva YIM 90087</name>
    <dbReference type="NCBI Taxonomy" id="1235441"/>
    <lineage>
        <taxon>Bacteria</taxon>
        <taxon>Bacillati</taxon>
        <taxon>Actinomycetota</taxon>
        <taxon>Actinomycetes</taxon>
        <taxon>Streptosporangiales</taxon>
        <taxon>Nocardiopsidaceae</taxon>
        <taxon>Nocardiopsis</taxon>
    </lineage>
</organism>
<dbReference type="AlphaFoldDB" id="A0A223S611"/>
<dbReference type="RefSeq" id="WP_017616816.1">
    <property type="nucleotide sequence ID" value="NZ_ANBG01000025.1"/>
</dbReference>
<evidence type="ECO:0000313" key="1">
    <source>
        <dbReference type="EMBL" id="ASU83577.1"/>
    </source>
</evidence>
<dbReference type="KEGG" id="ngv:CDO52_12950"/>
<evidence type="ECO:0000313" key="2">
    <source>
        <dbReference type="Proteomes" id="UP000215005"/>
    </source>
</evidence>
<dbReference type="EMBL" id="CP022753">
    <property type="protein sequence ID" value="ASU83577.1"/>
    <property type="molecule type" value="Genomic_DNA"/>
</dbReference>
<accession>A0A223S611</accession>